<dbReference type="RefSeq" id="WP_310322751.1">
    <property type="nucleotide sequence ID" value="NZ_JAVDWU010000019.1"/>
</dbReference>
<name>A0ABU1WVU6_9BURK</name>
<dbReference type="Pfam" id="PF16804">
    <property type="entry name" value="DUF5071"/>
    <property type="match status" value="1"/>
</dbReference>
<sequence length="131" mass="14252">MNRSPFTLIPASKYEVEKAQQLVELGWPAVQPVLPQILEWLQDLNWPVARVLQPFVASIGAPLAPAMRDVLVGSDSSWKYSLVVGVLAHSASLQSALVPELKWLAEGSGRADSDEGVQDAARNLLQRISVP</sequence>
<dbReference type="InterPro" id="IPR031837">
    <property type="entry name" value="DUF5071"/>
</dbReference>
<protein>
    <recommendedName>
        <fullName evidence="1">DUF5071 domain-containing protein</fullName>
    </recommendedName>
</protein>
<evidence type="ECO:0000313" key="2">
    <source>
        <dbReference type="EMBL" id="MDR7153189.1"/>
    </source>
</evidence>
<gene>
    <name evidence="2" type="ORF">J2W49_005169</name>
</gene>
<reference evidence="2 3" key="1">
    <citation type="submission" date="2023-07" db="EMBL/GenBank/DDBJ databases">
        <title>Sorghum-associated microbial communities from plants grown in Nebraska, USA.</title>
        <authorList>
            <person name="Schachtman D."/>
        </authorList>
    </citation>
    <scope>NUCLEOTIDE SEQUENCE [LARGE SCALE GENOMIC DNA]</scope>
    <source>
        <strain evidence="2 3">4249</strain>
    </source>
</reference>
<dbReference type="Gene3D" id="1.25.40.750">
    <property type="entry name" value="Domain of unknown function DUF5071"/>
    <property type="match status" value="1"/>
</dbReference>
<evidence type="ECO:0000259" key="1">
    <source>
        <dbReference type="Pfam" id="PF16804"/>
    </source>
</evidence>
<organism evidence="2 3">
    <name type="scientific">Hydrogenophaga palleronii</name>
    <dbReference type="NCBI Taxonomy" id="65655"/>
    <lineage>
        <taxon>Bacteria</taxon>
        <taxon>Pseudomonadati</taxon>
        <taxon>Pseudomonadota</taxon>
        <taxon>Betaproteobacteria</taxon>
        <taxon>Burkholderiales</taxon>
        <taxon>Comamonadaceae</taxon>
        <taxon>Hydrogenophaga</taxon>
    </lineage>
</organism>
<dbReference type="EMBL" id="JAVDWU010000019">
    <property type="protein sequence ID" value="MDR7153189.1"/>
    <property type="molecule type" value="Genomic_DNA"/>
</dbReference>
<comment type="caution">
    <text evidence="2">The sequence shown here is derived from an EMBL/GenBank/DDBJ whole genome shotgun (WGS) entry which is preliminary data.</text>
</comment>
<keyword evidence="3" id="KW-1185">Reference proteome</keyword>
<evidence type="ECO:0000313" key="3">
    <source>
        <dbReference type="Proteomes" id="UP001265700"/>
    </source>
</evidence>
<feature type="domain" description="DUF5071" evidence="1">
    <location>
        <begin position="8"/>
        <end position="125"/>
    </location>
</feature>
<proteinExistence type="predicted"/>
<dbReference type="Proteomes" id="UP001265700">
    <property type="component" value="Unassembled WGS sequence"/>
</dbReference>
<accession>A0ABU1WVU6</accession>
<dbReference type="InterPro" id="IPR038692">
    <property type="entry name" value="Cthe_2751_sf"/>
</dbReference>